<evidence type="ECO:0000313" key="3">
    <source>
        <dbReference type="EMBL" id="OLZ39971.1"/>
    </source>
</evidence>
<keyword evidence="2" id="KW-0472">Membrane</keyword>
<evidence type="ECO:0000313" key="4">
    <source>
        <dbReference type="Proteomes" id="UP000189370"/>
    </source>
</evidence>
<feature type="transmembrane region" description="Helical" evidence="2">
    <location>
        <begin position="41"/>
        <end position="59"/>
    </location>
</feature>
<dbReference type="Pfam" id="PF26007">
    <property type="entry name" value="DUF8000"/>
    <property type="match status" value="1"/>
</dbReference>
<feature type="transmembrane region" description="Helical" evidence="2">
    <location>
        <begin position="12"/>
        <end position="35"/>
    </location>
</feature>
<evidence type="ECO:0000256" key="2">
    <source>
        <dbReference type="SAM" id="Phobius"/>
    </source>
</evidence>
<evidence type="ECO:0000256" key="1">
    <source>
        <dbReference type="SAM" id="MobiDB-lite"/>
    </source>
</evidence>
<dbReference type="EMBL" id="LWLN01000001">
    <property type="protein sequence ID" value="OLZ39971.1"/>
    <property type="molecule type" value="Genomic_DNA"/>
</dbReference>
<comment type="caution">
    <text evidence="3">The sequence shown here is derived from an EMBL/GenBank/DDBJ whole genome shotgun (WGS) entry which is preliminary data.</text>
</comment>
<dbReference type="RefSeq" id="WP_076143445.1">
    <property type="nucleotide sequence ID" value="NZ_LWLN01000001.1"/>
</dbReference>
<dbReference type="STRING" id="301967.A6E15_02785"/>
<protein>
    <submittedName>
        <fullName evidence="3">Uncharacterized protein</fullName>
    </submittedName>
</protein>
<sequence>MDRTIDFSSDWPWLLFYASQLAGLSLVLCFVVFPLEGPVDVLIAVPFALLVVAVAVGLWRRVIDGDERDHLGTADDITHDPYADPGQAARDRWERAIRRLPDGDGDDERD</sequence>
<feature type="region of interest" description="Disordered" evidence="1">
    <location>
        <begin position="69"/>
        <end position="90"/>
    </location>
</feature>
<keyword evidence="2" id="KW-1133">Transmembrane helix</keyword>
<dbReference type="AlphaFoldDB" id="A0A1S8ATW7"/>
<keyword evidence="2" id="KW-0812">Transmembrane</keyword>
<keyword evidence="4" id="KW-1185">Reference proteome</keyword>
<dbReference type="OrthoDB" id="204779at2157"/>
<proteinExistence type="predicted"/>
<dbReference type="Proteomes" id="UP000189370">
    <property type="component" value="Unassembled WGS sequence"/>
</dbReference>
<organism evidence="3 4">
    <name type="scientific">Natrinema saccharevitans</name>
    <dbReference type="NCBI Taxonomy" id="301967"/>
    <lineage>
        <taxon>Archaea</taxon>
        <taxon>Methanobacteriati</taxon>
        <taxon>Methanobacteriota</taxon>
        <taxon>Stenosarchaea group</taxon>
        <taxon>Halobacteria</taxon>
        <taxon>Halobacteriales</taxon>
        <taxon>Natrialbaceae</taxon>
        <taxon>Natrinema</taxon>
    </lineage>
</organism>
<dbReference type="InterPro" id="IPR058313">
    <property type="entry name" value="DUF8000"/>
</dbReference>
<name>A0A1S8ATW7_9EURY</name>
<gene>
    <name evidence="3" type="ORF">A6E15_02785</name>
</gene>
<accession>A0A1S8ATW7</accession>
<reference evidence="4" key="1">
    <citation type="submission" date="2016-04" db="EMBL/GenBank/DDBJ databases">
        <authorList>
            <person name="Chen S.-C."/>
            <person name="Lai M.-C."/>
        </authorList>
    </citation>
    <scope>NUCLEOTIDE SEQUENCE [LARGE SCALE GENOMIC DNA]</scope>
    <source>
        <strain evidence="4">AB14</strain>
    </source>
</reference>
<feature type="compositionally biased region" description="Basic and acidic residues" evidence="1">
    <location>
        <begin position="69"/>
        <end position="82"/>
    </location>
</feature>